<organism evidence="2">
    <name type="scientific">Anguilla anguilla</name>
    <name type="common">European freshwater eel</name>
    <name type="synonym">Muraena anguilla</name>
    <dbReference type="NCBI Taxonomy" id="7936"/>
    <lineage>
        <taxon>Eukaryota</taxon>
        <taxon>Metazoa</taxon>
        <taxon>Chordata</taxon>
        <taxon>Craniata</taxon>
        <taxon>Vertebrata</taxon>
        <taxon>Euteleostomi</taxon>
        <taxon>Actinopterygii</taxon>
        <taxon>Neopterygii</taxon>
        <taxon>Teleostei</taxon>
        <taxon>Anguilliformes</taxon>
        <taxon>Anguillidae</taxon>
        <taxon>Anguilla</taxon>
    </lineage>
</organism>
<accession>A0A0E9SH57</accession>
<evidence type="ECO:0000256" key="1">
    <source>
        <dbReference type="SAM" id="MobiDB-lite"/>
    </source>
</evidence>
<name>A0A0E9SH57_ANGAN</name>
<sequence length="39" mass="4193">MFLDDGTGMDPNEATHVIQFGSPARGPLNQHTSDSMEMG</sequence>
<feature type="compositionally biased region" description="Polar residues" evidence="1">
    <location>
        <begin position="29"/>
        <end position="39"/>
    </location>
</feature>
<feature type="region of interest" description="Disordered" evidence="1">
    <location>
        <begin position="1"/>
        <end position="39"/>
    </location>
</feature>
<reference evidence="2" key="1">
    <citation type="submission" date="2014-11" db="EMBL/GenBank/DDBJ databases">
        <authorList>
            <person name="Amaro Gonzalez C."/>
        </authorList>
    </citation>
    <scope>NUCLEOTIDE SEQUENCE</scope>
</reference>
<dbReference type="EMBL" id="GBXM01067951">
    <property type="protein sequence ID" value="JAH40626.1"/>
    <property type="molecule type" value="Transcribed_RNA"/>
</dbReference>
<dbReference type="AlphaFoldDB" id="A0A0E9SH57"/>
<evidence type="ECO:0000313" key="2">
    <source>
        <dbReference type="EMBL" id="JAH40626.1"/>
    </source>
</evidence>
<proteinExistence type="predicted"/>
<protein>
    <submittedName>
        <fullName evidence="2">Uncharacterized protein</fullName>
    </submittedName>
</protein>
<reference evidence="2" key="2">
    <citation type="journal article" date="2015" name="Fish Shellfish Immunol.">
        <title>Early steps in the European eel (Anguilla anguilla)-Vibrio vulnificus interaction in the gills: Role of the RtxA13 toxin.</title>
        <authorList>
            <person name="Callol A."/>
            <person name="Pajuelo D."/>
            <person name="Ebbesson L."/>
            <person name="Teles M."/>
            <person name="MacKenzie S."/>
            <person name="Amaro C."/>
        </authorList>
    </citation>
    <scope>NUCLEOTIDE SEQUENCE</scope>
</reference>